<keyword evidence="1" id="KW-0547">Nucleotide-binding</keyword>
<dbReference type="PANTHER" id="PTHR43272">
    <property type="entry name" value="LONG-CHAIN-FATTY-ACID--COA LIGASE"/>
    <property type="match status" value="1"/>
</dbReference>
<name>A0A1X6PD27_PORUM</name>
<dbReference type="Pfam" id="PF00501">
    <property type="entry name" value="AMP-binding"/>
    <property type="match status" value="1"/>
</dbReference>
<feature type="compositionally biased region" description="Acidic residues" evidence="3">
    <location>
        <begin position="831"/>
        <end position="868"/>
    </location>
</feature>
<evidence type="ECO:0000256" key="2">
    <source>
        <dbReference type="ARBA" id="ARBA00022840"/>
    </source>
</evidence>
<dbReference type="PANTHER" id="PTHR43272:SF33">
    <property type="entry name" value="AMP-BINDING DOMAIN-CONTAINING PROTEIN-RELATED"/>
    <property type="match status" value="1"/>
</dbReference>
<evidence type="ECO:0000256" key="3">
    <source>
        <dbReference type="SAM" id="MobiDB-lite"/>
    </source>
</evidence>
<keyword evidence="2" id="KW-0067">ATP-binding</keyword>
<dbReference type="SUPFAM" id="SSF56801">
    <property type="entry name" value="Acetyl-CoA synthetase-like"/>
    <property type="match status" value="1"/>
</dbReference>
<dbReference type="Gene3D" id="3.40.50.12780">
    <property type="entry name" value="N-terminal domain of ligase-like"/>
    <property type="match status" value="1"/>
</dbReference>
<dbReference type="Proteomes" id="UP000218209">
    <property type="component" value="Unassembled WGS sequence"/>
</dbReference>
<dbReference type="EMBL" id="KV918805">
    <property type="protein sequence ID" value="OSX78772.1"/>
    <property type="molecule type" value="Genomic_DNA"/>
</dbReference>
<protein>
    <recommendedName>
        <fullName evidence="4">AMP-dependent synthetase/ligase domain-containing protein</fullName>
    </recommendedName>
</protein>
<dbReference type="GO" id="GO:0005524">
    <property type="term" value="F:ATP binding"/>
    <property type="evidence" value="ECO:0007669"/>
    <property type="project" value="UniProtKB-KW"/>
</dbReference>
<evidence type="ECO:0000259" key="4">
    <source>
        <dbReference type="Pfam" id="PF00501"/>
    </source>
</evidence>
<feature type="compositionally biased region" description="Low complexity" evidence="3">
    <location>
        <begin position="284"/>
        <end position="293"/>
    </location>
</feature>
<organism evidence="5 6">
    <name type="scientific">Porphyra umbilicalis</name>
    <name type="common">Purple laver</name>
    <name type="synonym">Red alga</name>
    <dbReference type="NCBI Taxonomy" id="2786"/>
    <lineage>
        <taxon>Eukaryota</taxon>
        <taxon>Rhodophyta</taxon>
        <taxon>Bangiophyceae</taxon>
        <taxon>Bangiales</taxon>
        <taxon>Bangiaceae</taxon>
        <taxon>Porphyra</taxon>
    </lineage>
</organism>
<proteinExistence type="predicted"/>
<accession>A0A1X6PD27</accession>
<dbReference type="OrthoDB" id="1700726at2759"/>
<evidence type="ECO:0000256" key="1">
    <source>
        <dbReference type="ARBA" id="ARBA00022741"/>
    </source>
</evidence>
<dbReference type="GO" id="GO:0005783">
    <property type="term" value="C:endoplasmic reticulum"/>
    <property type="evidence" value="ECO:0007669"/>
    <property type="project" value="TreeGrafter"/>
</dbReference>
<dbReference type="InterPro" id="IPR000873">
    <property type="entry name" value="AMP-dep_synth/lig_dom"/>
</dbReference>
<feature type="region of interest" description="Disordered" evidence="3">
    <location>
        <begin position="284"/>
        <end position="303"/>
    </location>
</feature>
<evidence type="ECO:0000313" key="6">
    <source>
        <dbReference type="Proteomes" id="UP000218209"/>
    </source>
</evidence>
<dbReference type="InterPro" id="IPR042099">
    <property type="entry name" value="ANL_N_sf"/>
</dbReference>
<dbReference type="AlphaFoldDB" id="A0A1X6PD27"/>
<feature type="region of interest" description="Disordered" evidence="3">
    <location>
        <begin position="775"/>
        <end position="905"/>
    </location>
</feature>
<dbReference type="GO" id="GO:0016020">
    <property type="term" value="C:membrane"/>
    <property type="evidence" value="ECO:0007669"/>
    <property type="project" value="TreeGrafter"/>
</dbReference>
<keyword evidence="6" id="KW-1185">Reference proteome</keyword>
<dbReference type="GO" id="GO:0004467">
    <property type="term" value="F:long-chain fatty acid-CoA ligase activity"/>
    <property type="evidence" value="ECO:0007669"/>
    <property type="project" value="TreeGrafter"/>
</dbReference>
<reference evidence="5 6" key="1">
    <citation type="submission" date="2017-03" db="EMBL/GenBank/DDBJ databases">
        <title>WGS assembly of Porphyra umbilicalis.</title>
        <authorList>
            <person name="Brawley S.H."/>
            <person name="Blouin N.A."/>
            <person name="Ficko-Blean E."/>
            <person name="Wheeler G.L."/>
            <person name="Lohr M."/>
            <person name="Goodson H.V."/>
            <person name="Jenkins J.W."/>
            <person name="Blaby-Haas C.E."/>
            <person name="Helliwell K.E."/>
            <person name="Chan C."/>
            <person name="Marriage T."/>
            <person name="Bhattacharya D."/>
            <person name="Klein A.S."/>
            <person name="Badis Y."/>
            <person name="Brodie J."/>
            <person name="Cao Y."/>
            <person name="Collen J."/>
            <person name="Dittami S.M."/>
            <person name="Gachon C.M."/>
            <person name="Green B.R."/>
            <person name="Karpowicz S."/>
            <person name="Kim J.W."/>
            <person name="Kudahl U."/>
            <person name="Lin S."/>
            <person name="Michel G."/>
            <person name="Mittag M."/>
            <person name="Olson B.J."/>
            <person name="Pangilinan J."/>
            <person name="Peng Y."/>
            <person name="Qiu H."/>
            <person name="Shu S."/>
            <person name="Singer J.T."/>
            <person name="Smith A.G."/>
            <person name="Sprecher B.N."/>
            <person name="Wagner V."/>
            <person name="Wang W."/>
            <person name="Wang Z.-Y."/>
            <person name="Yan J."/>
            <person name="Yarish C."/>
            <person name="Zoeuner-Riek S."/>
            <person name="Zhuang Y."/>
            <person name="Zou Y."/>
            <person name="Lindquist E.A."/>
            <person name="Grimwood J."/>
            <person name="Barry K."/>
            <person name="Rokhsar D.S."/>
            <person name="Schmutz J."/>
            <person name="Stiller J.W."/>
            <person name="Grossman A.R."/>
            <person name="Prochnik S.E."/>
        </authorList>
    </citation>
    <scope>NUCLEOTIDE SEQUENCE [LARGE SCALE GENOMIC DNA]</scope>
    <source>
        <strain evidence="5">4086291</strain>
    </source>
</reference>
<gene>
    <name evidence="5" type="ORF">BU14_0099s0037</name>
</gene>
<feature type="region of interest" description="Disordered" evidence="3">
    <location>
        <begin position="938"/>
        <end position="959"/>
    </location>
</feature>
<evidence type="ECO:0000313" key="5">
    <source>
        <dbReference type="EMBL" id="OSX78772.1"/>
    </source>
</evidence>
<feature type="compositionally biased region" description="Polar residues" evidence="3">
    <location>
        <begin position="938"/>
        <end position="948"/>
    </location>
</feature>
<sequence>MGKTGKYFRPSAAAAASSVVSVSVGHGQLPVGETKVRVGTFAGVDGGLVMPSQPLDDVTLCSPWHLLEHAAKLYPQKRCFGTPVSSSGGSQSLTSSSNDKKSSSWITFRLAERRASDIAVVMSSVLRLKPGQAIGILAANCAEWQLVHLAASSRRLVVVPLYTTLSVSAAAEIVDHAEIVALFVGARQLATASAVASQCSTLHRTVVIDSDNTDLCTDSVQTLAFLLDSCEGPDSFSPASLSPILSTSNASTLDFSPKTASSAAFGPLSSSSLGVTSAPGSPSGLVLSPSAAPQSPRAVSPRAAVLRRDATNARNAERARLDEVALLLYTSGTAGVPKGVMLTNANLIAAVTGFMRANDQFELRLGPDDVALSVLPLAHVFELTLSLAFMLLGVGVGFSSGNAKTLLEDIRSMSPTVLPAVPRMLTRVEDTIRAALAQRSTASQRVFWWAYKKQLRMVTKRKGFDDRRRSAQLDRLVFNGLRDAILPSVKVVLSGAAPLPPETHLFLRVACNVRVCQGYGMSETAAAVSVGHPCTSATGNVGGLLPVAQVKLRDVPSMGYTSKDKPPRGEIMVRGPTVFKGYHKNQAETNEVLVDGWLCTGDIGKWNADGSLAIIDRRKNILSLATGEHVAVENVTSELVKSPFVTQLWVHVAPGESKLVAVVVPNKLYIELQWAPKYGQPPDLAALVASPDGALKQAVLSDLQRQAKSSHLAPFERVHNIWFETALDASGLGFTMENDLMTPTHKLRRPALTERYAAEVLAMYGDMGRAKHLSGAGKALKSGPSPDSGGQSELRTKRCRRGGGGGGGVTSPGGDSSSSADTRGRDLSDTHDDDGDSVDSVEDEDDLFGEDDVDFLDESDSGDSDEETDGKRGGSLSARKSRPLLPMKKKKAAKKQQVSGLAPSKSFIVSQFDGTEKLGVEEIRQFTIRAPEGTKFSKNLVPSRSFKTVPSGHPPPSNQ</sequence>
<feature type="domain" description="AMP-dependent synthetase/ligase" evidence="4">
    <location>
        <begin position="101"/>
        <end position="583"/>
    </location>
</feature>
<feature type="compositionally biased region" description="Gly residues" evidence="3">
    <location>
        <begin position="802"/>
        <end position="811"/>
    </location>
</feature>
<feature type="compositionally biased region" description="Basic residues" evidence="3">
    <location>
        <begin position="879"/>
        <end position="894"/>
    </location>
</feature>